<dbReference type="KEGG" id="bsto:C0V70_00430"/>
<evidence type="ECO:0000259" key="1">
    <source>
        <dbReference type="Pfam" id="PF00496"/>
    </source>
</evidence>
<dbReference type="PANTHER" id="PTHR30290">
    <property type="entry name" value="PERIPLASMIC BINDING COMPONENT OF ABC TRANSPORTER"/>
    <property type="match status" value="1"/>
</dbReference>
<dbReference type="Gene3D" id="3.90.76.10">
    <property type="entry name" value="Dipeptide-binding Protein, Domain 1"/>
    <property type="match status" value="1"/>
</dbReference>
<dbReference type="Gene3D" id="3.10.105.10">
    <property type="entry name" value="Dipeptide-binding Protein, Domain 3"/>
    <property type="match status" value="1"/>
</dbReference>
<evidence type="ECO:0000313" key="2">
    <source>
        <dbReference type="EMBL" id="AUN96594.1"/>
    </source>
</evidence>
<feature type="domain" description="Solute-binding protein family 5" evidence="1">
    <location>
        <begin position="78"/>
        <end position="411"/>
    </location>
</feature>
<proteinExistence type="predicted"/>
<sequence>MKLIQALLVVFVTVLFQNAMGAERINIAISASPNNLAPFYSTDANSQNINRLVHASLVDFNEKMQFICIACEKYEEKMNGPKHVFTFTLRPGLTFSDNTPVTADDVKRSYEYFAKNEKIKSTFMGAYESIEAVNVKDAKTVEIVFKNFSLENLSNLSLLKIVKINDLNKETFEPLDIIGCGDYVLKEIQPLEIVVEPRNKERPVLVFKVVKDETTLALKLINKEIDLTVANMSPRKVFWLKSQPGIKVWEMPSGNFQFMGLNHKRDLFKDIRVRKAFSLLIPRKEILEYKLKNTAVLSIGMFSPAFGDMFEPGEVERNDINLARELLKEAGWKKNKNGILEKDGKLLEVDWKVNNNKASIEIAEVLQHYLEKEGMIVNISIQEWGTYMSAFKAGKFDIVVGQWVGFTGPDMLKFVFHSGNTPPKGGNRVGYNNPKVDAVLDQATVETNAEKRTALYKQALKMINEDYANINLWHLNIIWIGRSCLSDIKLESTGSFYPLKTLEKNCGK</sequence>
<dbReference type="RefSeq" id="WP_102241889.1">
    <property type="nucleotide sequence ID" value="NZ_CP025704.1"/>
</dbReference>
<keyword evidence="3" id="KW-1185">Reference proteome</keyword>
<dbReference type="GO" id="GO:0015833">
    <property type="term" value="P:peptide transport"/>
    <property type="evidence" value="ECO:0007669"/>
    <property type="project" value="TreeGrafter"/>
</dbReference>
<dbReference type="InterPro" id="IPR030678">
    <property type="entry name" value="Peptide/Ni-bd"/>
</dbReference>
<dbReference type="SUPFAM" id="SSF53850">
    <property type="entry name" value="Periplasmic binding protein-like II"/>
    <property type="match status" value="1"/>
</dbReference>
<dbReference type="Pfam" id="PF00496">
    <property type="entry name" value="SBP_bac_5"/>
    <property type="match status" value="1"/>
</dbReference>
<dbReference type="EMBL" id="CP025704">
    <property type="protein sequence ID" value="AUN96594.1"/>
    <property type="molecule type" value="Genomic_DNA"/>
</dbReference>
<dbReference type="PIRSF" id="PIRSF002741">
    <property type="entry name" value="MppA"/>
    <property type="match status" value="1"/>
</dbReference>
<dbReference type="InterPro" id="IPR039424">
    <property type="entry name" value="SBP_5"/>
</dbReference>
<evidence type="ECO:0000313" key="3">
    <source>
        <dbReference type="Proteomes" id="UP000235584"/>
    </source>
</evidence>
<dbReference type="AlphaFoldDB" id="A0A2K9NPA0"/>
<gene>
    <name evidence="2" type="ORF">C0V70_00430</name>
</gene>
<dbReference type="Gene3D" id="3.40.190.10">
    <property type="entry name" value="Periplasmic binding protein-like II"/>
    <property type="match status" value="1"/>
</dbReference>
<reference evidence="2 3" key="1">
    <citation type="submission" date="2018-01" db="EMBL/GenBank/DDBJ databases">
        <title>Complete genome sequence of Bacteriovorax stolpii DSM12778.</title>
        <authorList>
            <person name="Tang B."/>
            <person name="Chang J."/>
        </authorList>
    </citation>
    <scope>NUCLEOTIDE SEQUENCE [LARGE SCALE GENOMIC DNA]</scope>
    <source>
        <strain evidence="2 3">DSM 12778</strain>
    </source>
</reference>
<accession>A0A2K9NPA0</accession>
<dbReference type="InterPro" id="IPR000914">
    <property type="entry name" value="SBP_5_dom"/>
</dbReference>
<organism evidence="2 3">
    <name type="scientific">Bacteriovorax stolpii</name>
    <name type="common">Bdellovibrio stolpii</name>
    <dbReference type="NCBI Taxonomy" id="960"/>
    <lineage>
        <taxon>Bacteria</taxon>
        <taxon>Pseudomonadati</taxon>
        <taxon>Bdellovibrionota</taxon>
        <taxon>Bacteriovoracia</taxon>
        <taxon>Bacteriovoracales</taxon>
        <taxon>Bacteriovoracaceae</taxon>
        <taxon>Bacteriovorax</taxon>
    </lineage>
</organism>
<dbReference type="GO" id="GO:1904680">
    <property type="term" value="F:peptide transmembrane transporter activity"/>
    <property type="evidence" value="ECO:0007669"/>
    <property type="project" value="TreeGrafter"/>
</dbReference>
<name>A0A2K9NPA0_BACTC</name>
<protein>
    <recommendedName>
        <fullName evidence="1">Solute-binding protein family 5 domain-containing protein</fullName>
    </recommendedName>
</protein>
<dbReference type="GO" id="GO:0030288">
    <property type="term" value="C:outer membrane-bounded periplasmic space"/>
    <property type="evidence" value="ECO:0007669"/>
    <property type="project" value="UniProtKB-ARBA"/>
</dbReference>
<dbReference type="GO" id="GO:0043190">
    <property type="term" value="C:ATP-binding cassette (ABC) transporter complex"/>
    <property type="evidence" value="ECO:0007669"/>
    <property type="project" value="InterPro"/>
</dbReference>
<dbReference type="CDD" id="cd00995">
    <property type="entry name" value="PBP2_NikA_DppA_OppA_like"/>
    <property type="match status" value="1"/>
</dbReference>
<dbReference type="Proteomes" id="UP000235584">
    <property type="component" value="Chromosome"/>
</dbReference>